<dbReference type="SUPFAM" id="SSF55154">
    <property type="entry name" value="CYTH-like phosphatases"/>
    <property type="match status" value="1"/>
</dbReference>
<dbReference type="Gene3D" id="2.40.320.10">
    <property type="entry name" value="Hypothetical Protein Pfu-838710-001"/>
    <property type="match status" value="1"/>
</dbReference>
<dbReference type="CDD" id="cd07890">
    <property type="entry name" value="CYTH-like_AC_IV-like"/>
    <property type="match status" value="1"/>
</dbReference>
<dbReference type="EMBL" id="JABFTP020000001">
    <property type="protein sequence ID" value="KAL3267408.1"/>
    <property type="molecule type" value="Genomic_DNA"/>
</dbReference>
<dbReference type="InterPro" id="IPR008173">
    <property type="entry name" value="Adenylyl_cyclase_CyaB"/>
</dbReference>
<feature type="domain" description="CYTH" evidence="1">
    <location>
        <begin position="1"/>
        <end position="170"/>
    </location>
</feature>
<dbReference type="InterPro" id="IPR023577">
    <property type="entry name" value="CYTH_domain"/>
</dbReference>
<accession>A0ABD2MLY9</accession>
<sequence>MRNVEVKAIIKDLDYINKRIEEMKLGEPRIINQHDIFYKIPQGRLKMRKFEDNSGELIYYERSDIEGPKLSSYNKATISSSSLEDLSTVLKRALGSQGEVKKTRRLYMLDQTRIHIDYVEDLGDYMELEVVLLPNQSIEDGEEIASSIMKQLNIGKEDFIASAYVDLLLSNKK</sequence>
<evidence type="ECO:0000313" key="3">
    <source>
        <dbReference type="Proteomes" id="UP001516400"/>
    </source>
</evidence>
<comment type="caution">
    <text evidence="2">The sequence shown here is derived from an EMBL/GenBank/DDBJ whole genome shotgun (WGS) entry which is preliminary data.</text>
</comment>
<name>A0ABD2MLY9_9CUCU</name>
<dbReference type="GO" id="GO:0016462">
    <property type="term" value="F:pyrophosphatase activity"/>
    <property type="evidence" value="ECO:0007669"/>
    <property type="project" value="UniProtKB-ARBA"/>
</dbReference>
<dbReference type="PROSITE" id="PS51707">
    <property type="entry name" value="CYTH"/>
    <property type="match status" value="1"/>
</dbReference>
<dbReference type="PANTHER" id="PTHR21028:SF2">
    <property type="entry name" value="CYTH DOMAIN-CONTAINING PROTEIN"/>
    <property type="match status" value="1"/>
</dbReference>
<dbReference type="AlphaFoldDB" id="A0ABD2MLY9"/>
<protein>
    <recommendedName>
        <fullName evidence="1">CYTH domain-containing protein</fullName>
    </recommendedName>
</protein>
<organism evidence="2 3">
    <name type="scientific">Cryptolaemus montrouzieri</name>
    <dbReference type="NCBI Taxonomy" id="559131"/>
    <lineage>
        <taxon>Eukaryota</taxon>
        <taxon>Metazoa</taxon>
        <taxon>Ecdysozoa</taxon>
        <taxon>Arthropoda</taxon>
        <taxon>Hexapoda</taxon>
        <taxon>Insecta</taxon>
        <taxon>Pterygota</taxon>
        <taxon>Neoptera</taxon>
        <taxon>Endopterygota</taxon>
        <taxon>Coleoptera</taxon>
        <taxon>Polyphaga</taxon>
        <taxon>Cucujiformia</taxon>
        <taxon>Coccinelloidea</taxon>
        <taxon>Coccinellidae</taxon>
        <taxon>Scymninae</taxon>
        <taxon>Scymnini</taxon>
        <taxon>Cryptolaemus</taxon>
    </lineage>
</organism>
<reference evidence="2 3" key="1">
    <citation type="journal article" date="2021" name="BMC Biol.">
        <title>Horizontally acquired antibacterial genes associated with adaptive radiation of ladybird beetles.</title>
        <authorList>
            <person name="Li H.S."/>
            <person name="Tang X.F."/>
            <person name="Huang Y.H."/>
            <person name="Xu Z.Y."/>
            <person name="Chen M.L."/>
            <person name="Du X.Y."/>
            <person name="Qiu B.Y."/>
            <person name="Chen P.T."/>
            <person name="Zhang W."/>
            <person name="Slipinski A."/>
            <person name="Escalona H.E."/>
            <person name="Waterhouse R.M."/>
            <person name="Zwick A."/>
            <person name="Pang H."/>
        </authorList>
    </citation>
    <scope>NUCLEOTIDE SEQUENCE [LARGE SCALE GENOMIC DNA]</scope>
    <source>
        <strain evidence="2">SYSU2018</strain>
    </source>
</reference>
<evidence type="ECO:0000313" key="2">
    <source>
        <dbReference type="EMBL" id="KAL3267408.1"/>
    </source>
</evidence>
<dbReference type="SMART" id="SM01118">
    <property type="entry name" value="CYTH"/>
    <property type="match status" value="1"/>
</dbReference>
<evidence type="ECO:0000259" key="1">
    <source>
        <dbReference type="PROSITE" id="PS51707"/>
    </source>
</evidence>
<gene>
    <name evidence="2" type="ORF">HHI36_011537</name>
</gene>
<keyword evidence="3" id="KW-1185">Reference proteome</keyword>
<proteinExistence type="predicted"/>
<dbReference type="Proteomes" id="UP001516400">
    <property type="component" value="Unassembled WGS sequence"/>
</dbReference>
<dbReference type="PANTHER" id="PTHR21028">
    <property type="entry name" value="SI:CH211-156B7.4"/>
    <property type="match status" value="1"/>
</dbReference>
<dbReference type="InterPro" id="IPR033469">
    <property type="entry name" value="CYTH-like_dom_sf"/>
</dbReference>
<dbReference type="Pfam" id="PF01928">
    <property type="entry name" value="CYTH"/>
    <property type="match status" value="1"/>
</dbReference>